<feature type="signal peptide" evidence="2">
    <location>
        <begin position="1"/>
        <end position="22"/>
    </location>
</feature>
<evidence type="ECO:0000313" key="3">
    <source>
        <dbReference type="EMBL" id="CAE7357054.1"/>
    </source>
</evidence>
<reference evidence="3" key="1">
    <citation type="submission" date="2021-02" db="EMBL/GenBank/DDBJ databases">
        <authorList>
            <person name="Dougan E. K."/>
            <person name="Rhodes N."/>
            <person name="Thang M."/>
            <person name="Chan C."/>
        </authorList>
    </citation>
    <scope>NUCLEOTIDE SEQUENCE</scope>
</reference>
<proteinExistence type="predicted"/>
<evidence type="ECO:0000313" key="4">
    <source>
        <dbReference type="Proteomes" id="UP000604046"/>
    </source>
</evidence>
<name>A0A812PBC1_9DINO</name>
<feature type="compositionally biased region" description="Basic and acidic residues" evidence="1">
    <location>
        <begin position="52"/>
        <end position="63"/>
    </location>
</feature>
<comment type="caution">
    <text evidence="3">The sequence shown here is derived from an EMBL/GenBank/DDBJ whole genome shotgun (WGS) entry which is preliminary data.</text>
</comment>
<dbReference type="Proteomes" id="UP000604046">
    <property type="component" value="Unassembled WGS sequence"/>
</dbReference>
<accession>A0A812PBC1</accession>
<feature type="compositionally biased region" description="Basic and acidic residues" evidence="1">
    <location>
        <begin position="29"/>
        <end position="41"/>
    </location>
</feature>
<gene>
    <name evidence="3" type="ORF">SNAT2548_LOCUS19035</name>
</gene>
<sequence>MAFLPWTLLALLSLGSVSVRESLEEFNDEATRHGASHEGEASRLGSASWHRSGGDSEPPKVKSADAQGKVESNEDDRSHGMVGGYSGSPLSVQREGSELGTFESEHRFKGNFSG</sequence>
<evidence type="ECO:0000256" key="2">
    <source>
        <dbReference type="SAM" id="SignalP"/>
    </source>
</evidence>
<keyword evidence="4" id="KW-1185">Reference proteome</keyword>
<dbReference type="AlphaFoldDB" id="A0A812PBC1"/>
<protein>
    <submittedName>
        <fullName evidence="3">Uncharacterized protein</fullName>
    </submittedName>
</protein>
<evidence type="ECO:0000256" key="1">
    <source>
        <dbReference type="SAM" id="MobiDB-lite"/>
    </source>
</evidence>
<organism evidence="3 4">
    <name type="scientific">Symbiodinium natans</name>
    <dbReference type="NCBI Taxonomy" id="878477"/>
    <lineage>
        <taxon>Eukaryota</taxon>
        <taxon>Sar</taxon>
        <taxon>Alveolata</taxon>
        <taxon>Dinophyceae</taxon>
        <taxon>Suessiales</taxon>
        <taxon>Symbiodiniaceae</taxon>
        <taxon>Symbiodinium</taxon>
    </lineage>
</organism>
<dbReference type="EMBL" id="CAJNDS010002163">
    <property type="protein sequence ID" value="CAE7357054.1"/>
    <property type="molecule type" value="Genomic_DNA"/>
</dbReference>
<feature type="region of interest" description="Disordered" evidence="1">
    <location>
        <begin position="24"/>
        <end position="114"/>
    </location>
</feature>
<feature type="chain" id="PRO_5032902790" evidence="2">
    <location>
        <begin position="23"/>
        <end position="114"/>
    </location>
</feature>
<keyword evidence="2" id="KW-0732">Signal</keyword>